<evidence type="ECO:0000256" key="3">
    <source>
        <dbReference type="SAM" id="Phobius"/>
    </source>
</evidence>
<keyword evidence="3" id="KW-1133">Transmembrane helix</keyword>
<evidence type="ECO:0000256" key="4">
    <source>
        <dbReference type="SAM" id="SignalP"/>
    </source>
</evidence>
<dbReference type="SUPFAM" id="SSF49313">
    <property type="entry name" value="Cadherin-like"/>
    <property type="match status" value="1"/>
</dbReference>
<feature type="transmembrane region" description="Helical" evidence="3">
    <location>
        <begin position="289"/>
        <end position="314"/>
    </location>
</feature>
<organism evidence="7 8">
    <name type="scientific">Paramormyrops kingsleyae</name>
    <dbReference type="NCBI Taxonomy" id="1676925"/>
    <lineage>
        <taxon>Eukaryota</taxon>
        <taxon>Metazoa</taxon>
        <taxon>Chordata</taxon>
        <taxon>Craniata</taxon>
        <taxon>Vertebrata</taxon>
        <taxon>Euteleostomi</taxon>
        <taxon>Actinopterygii</taxon>
        <taxon>Neopterygii</taxon>
        <taxon>Teleostei</taxon>
        <taxon>Osteoglossocephala</taxon>
        <taxon>Osteoglossomorpha</taxon>
        <taxon>Osteoglossiformes</taxon>
        <taxon>Mormyridae</taxon>
        <taxon>Paramormyrops</taxon>
    </lineage>
</organism>
<evidence type="ECO:0000259" key="5">
    <source>
        <dbReference type="Pfam" id="PF05510"/>
    </source>
</evidence>
<reference evidence="7" key="1">
    <citation type="submission" date="2025-08" db="UniProtKB">
        <authorList>
            <consortium name="Ensembl"/>
        </authorList>
    </citation>
    <scope>IDENTIFICATION</scope>
</reference>
<feature type="chain" id="PRO_5017470511" evidence="4">
    <location>
        <begin position="23"/>
        <end position="403"/>
    </location>
</feature>
<dbReference type="Pfam" id="PF20989">
    <property type="entry name" value="Sarcoglycan_2_C"/>
    <property type="match status" value="1"/>
</dbReference>
<evidence type="ECO:0000256" key="1">
    <source>
        <dbReference type="ARBA" id="ARBA00004370"/>
    </source>
</evidence>
<evidence type="ECO:0000313" key="8">
    <source>
        <dbReference type="Proteomes" id="UP000261540"/>
    </source>
</evidence>
<keyword evidence="8" id="KW-1185">Reference proteome</keyword>
<dbReference type="InterPro" id="IPR048347">
    <property type="entry name" value="Sarcoglycan_C"/>
</dbReference>
<dbReference type="STRING" id="1676925.ENSPKIP00000003922"/>
<dbReference type="Pfam" id="PF05510">
    <property type="entry name" value="Sarcoglycan_2"/>
    <property type="match status" value="1"/>
</dbReference>
<dbReference type="GeneID" id="111848657"/>
<evidence type="ECO:0000259" key="6">
    <source>
        <dbReference type="Pfam" id="PF20989"/>
    </source>
</evidence>
<dbReference type="RefSeq" id="XP_023676630.1">
    <property type="nucleotide sequence ID" value="XM_023820862.2"/>
</dbReference>
<keyword evidence="4" id="KW-0732">Signal</keyword>
<dbReference type="PANTHER" id="PTHR10132">
    <property type="entry name" value="ALPHA-/EPSILON-SARCOGLYCAN FAMILY MEMBER"/>
    <property type="match status" value="1"/>
</dbReference>
<sequence>MADKSWELCLTVCLACLLAVHADIKAFTQVGQLFVHELKRETFQGDFEPFLKHYGRVYDDPMVFKCNKQYFPDLPHWLRFTQRHPMDNGFLYGTPLEEDQGKNVIEITVINKRSYDTFRDRMVITVGPPGKKMPYQAEFYIPLREIEKVLSSDVQDDIKNDIQKMWGATHRLTFVNISSAIERGGRVPLPLPGHYEGVYVKLGSEQPFSDCLLRTERPEHRQQCRATEKASTSCTVCSDPSNCITWCNTTLIDLSKPPPPPPAPTRGSEILEAQGFYDPPESPPTHDYLPAYIGMVIVPLVLIVLLCAVLAYVMCCRREGVDKRDAKTADIQLYHHRTIHSDSDELRGMADSRHASRPQSTLPMFNARTGERMPALQRQFHADSPHIPLIMAQQDPNTDIPSR</sequence>
<dbReference type="AlphaFoldDB" id="A0A3B3QB45"/>
<keyword evidence="3" id="KW-0812">Transmembrane</keyword>
<reference evidence="7" key="2">
    <citation type="submission" date="2025-09" db="UniProtKB">
        <authorList>
            <consortium name="Ensembl"/>
        </authorList>
    </citation>
    <scope>IDENTIFICATION</scope>
</reference>
<feature type="domain" description="Sarcoglycan alpha/epsilon second" evidence="6">
    <location>
        <begin position="133"/>
        <end position="252"/>
    </location>
</feature>
<dbReference type="PANTHER" id="PTHR10132:SF16">
    <property type="entry name" value="ALPHA-SARCOGLYCAN"/>
    <property type="match status" value="1"/>
</dbReference>
<name>A0A3B3QB45_9TELE</name>
<protein>
    <submittedName>
        <fullName evidence="7">Sarcoglycan alpha</fullName>
    </submittedName>
</protein>
<dbReference type="InterPro" id="IPR015919">
    <property type="entry name" value="Cadherin-like_sf"/>
</dbReference>
<feature type="domain" description="Sarcoglycan alpha/epsilon N-terminal" evidence="5">
    <location>
        <begin position="28"/>
        <end position="125"/>
    </location>
</feature>
<dbReference type="OrthoDB" id="10019906at2759"/>
<dbReference type="InterPro" id="IPR008908">
    <property type="entry name" value="Sarcoglycan_alpha/epsilon"/>
</dbReference>
<comment type="subcellular location">
    <subcellularLocation>
        <location evidence="1">Membrane</location>
    </subcellularLocation>
</comment>
<dbReference type="Ensembl" id="ENSPKIT00000027892.1">
    <property type="protein sequence ID" value="ENSPKIP00000003922.1"/>
    <property type="gene ID" value="ENSPKIG00000021231.1"/>
</dbReference>
<dbReference type="InterPro" id="IPR048346">
    <property type="entry name" value="Sarcoglycan_N"/>
</dbReference>
<accession>A0A3B3QB45</accession>
<evidence type="ECO:0000256" key="2">
    <source>
        <dbReference type="ARBA" id="ARBA00023136"/>
    </source>
</evidence>
<evidence type="ECO:0000313" key="7">
    <source>
        <dbReference type="Ensembl" id="ENSPKIP00000003922.1"/>
    </source>
</evidence>
<dbReference type="GO" id="GO:0016012">
    <property type="term" value="C:sarcoglycan complex"/>
    <property type="evidence" value="ECO:0007669"/>
    <property type="project" value="InterPro"/>
</dbReference>
<feature type="signal peptide" evidence="4">
    <location>
        <begin position="1"/>
        <end position="22"/>
    </location>
</feature>
<keyword evidence="2 3" id="KW-0472">Membrane</keyword>
<dbReference type="GeneTree" id="ENSGT00390000005672"/>
<dbReference type="GO" id="GO:0005509">
    <property type="term" value="F:calcium ion binding"/>
    <property type="evidence" value="ECO:0007669"/>
    <property type="project" value="InterPro"/>
</dbReference>
<proteinExistence type="predicted"/>
<dbReference type="Proteomes" id="UP000261540">
    <property type="component" value="Unplaced"/>
</dbReference>